<dbReference type="GO" id="GO:0016787">
    <property type="term" value="F:hydrolase activity"/>
    <property type="evidence" value="ECO:0007669"/>
    <property type="project" value="UniProtKB-KW"/>
</dbReference>
<evidence type="ECO:0000256" key="3">
    <source>
        <dbReference type="RuleBase" id="RU361235"/>
    </source>
</evidence>
<comment type="caution">
    <text evidence="5">The sequence shown here is derived from an EMBL/GenBank/DDBJ whole genome shotgun (WGS) entry which is preliminary data.</text>
</comment>
<dbReference type="AlphaFoldDB" id="A0A815BF68"/>
<gene>
    <name evidence="5" type="ORF">SEV965_LOCUS24786</name>
</gene>
<dbReference type="EMBL" id="CAJNOU010001939">
    <property type="protein sequence ID" value="CAF1271718.1"/>
    <property type="molecule type" value="Genomic_DNA"/>
</dbReference>
<dbReference type="PROSITE" id="PS00941">
    <property type="entry name" value="CARBOXYLESTERASE_B_2"/>
    <property type="match status" value="1"/>
</dbReference>
<dbReference type="PANTHER" id="PTHR11559">
    <property type="entry name" value="CARBOXYLESTERASE"/>
    <property type="match status" value="1"/>
</dbReference>
<evidence type="ECO:0000256" key="2">
    <source>
        <dbReference type="ARBA" id="ARBA00022801"/>
    </source>
</evidence>
<protein>
    <recommendedName>
        <fullName evidence="3">Carboxylic ester hydrolase</fullName>
        <ecNumber evidence="3">3.1.1.-</ecNumber>
    </recommendedName>
</protein>
<dbReference type="EC" id="3.1.1.-" evidence="3"/>
<name>A0A815BF68_9BILA</name>
<dbReference type="InterPro" id="IPR002018">
    <property type="entry name" value="CarbesteraseB"/>
</dbReference>
<dbReference type="Proteomes" id="UP000663889">
    <property type="component" value="Unassembled WGS sequence"/>
</dbReference>
<dbReference type="PROSITE" id="PS00122">
    <property type="entry name" value="CARBOXYLESTERASE_B_1"/>
    <property type="match status" value="1"/>
</dbReference>
<dbReference type="SUPFAM" id="SSF53474">
    <property type="entry name" value="alpha/beta-Hydrolases"/>
    <property type="match status" value="1"/>
</dbReference>
<organism evidence="5 6">
    <name type="scientific">Rotaria sordida</name>
    <dbReference type="NCBI Taxonomy" id="392033"/>
    <lineage>
        <taxon>Eukaryota</taxon>
        <taxon>Metazoa</taxon>
        <taxon>Spiralia</taxon>
        <taxon>Gnathifera</taxon>
        <taxon>Rotifera</taxon>
        <taxon>Eurotatoria</taxon>
        <taxon>Bdelloidea</taxon>
        <taxon>Philodinida</taxon>
        <taxon>Philodinidae</taxon>
        <taxon>Rotaria</taxon>
    </lineage>
</organism>
<keyword evidence="2 3" id="KW-0378">Hydrolase</keyword>
<dbReference type="InterPro" id="IPR019826">
    <property type="entry name" value="Carboxylesterase_B_AS"/>
</dbReference>
<dbReference type="Pfam" id="PF00135">
    <property type="entry name" value="COesterase"/>
    <property type="match status" value="1"/>
</dbReference>
<dbReference type="InterPro" id="IPR050309">
    <property type="entry name" value="Type-B_Carboxylest/Lipase"/>
</dbReference>
<evidence type="ECO:0000313" key="6">
    <source>
        <dbReference type="Proteomes" id="UP000663889"/>
    </source>
</evidence>
<accession>A0A815BF68</accession>
<sequence>MVCFGVQTVSVKVKNGTIFGSFCSCPFTSVVAYLGIPFAQPPVGSLRWNAPVSYNSMYPNGSINATTFSPGCNQFGSFTNQAPTYSEDCLYLNVWAPAKATDKSLLPVKVWIYGGGGYVGSTSDPLYNGCGIATNAVVVSMNYRLGPLGWLTLGPPASFTGNYGILDVLMALQWVQENIASFGGNNKTVLLFGQSAGGMMAYIISTLPQAFGLFSSVISESGAGRLLTTTEQQIENGNQLVEALGCSNTSDVVECLRMKSPDQINQATPQNAPIYVSLPAKFYAHVDGYIIPVQPITTSPIVPFMAGTLDILSRIVPLNQLTKLIIKKFNLDLNEMIDILYCTSELQIFKCDFLSLDNFNSIETGKHHAFEHVLEKNKIKMLHLRSNCTSEKLRLVIDLFHEIKHLTIGIQCTQMIETTKYLLSYKHKLRHLFFLCISDISEVYIKNLINMIEKEKLVITLLNLLNRCA</sequence>
<evidence type="ECO:0000259" key="4">
    <source>
        <dbReference type="Pfam" id="PF00135"/>
    </source>
</evidence>
<comment type="similarity">
    <text evidence="1 3">Belongs to the type-B carboxylesterase/lipase family.</text>
</comment>
<reference evidence="5" key="1">
    <citation type="submission" date="2021-02" db="EMBL/GenBank/DDBJ databases">
        <authorList>
            <person name="Nowell W R."/>
        </authorList>
    </citation>
    <scope>NUCLEOTIDE SEQUENCE</scope>
</reference>
<evidence type="ECO:0000256" key="1">
    <source>
        <dbReference type="ARBA" id="ARBA00005964"/>
    </source>
</evidence>
<dbReference type="Gene3D" id="3.40.50.1820">
    <property type="entry name" value="alpha/beta hydrolase"/>
    <property type="match status" value="1"/>
</dbReference>
<evidence type="ECO:0000313" key="5">
    <source>
        <dbReference type="EMBL" id="CAF1271718.1"/>
    </source>
</evidence>
<proteinExistence type="inferred from homology"/>
<feature type="domain" description="Carboxylesterase type B" evidence="4">
    <location>
        <begin position="9"/>
        <end position="297"/>
    </location>
</feature>
<dbReference type="InterPro" id="IPR029058">
    <property type="entry name" value="AB_hydrolase_fold"/>
</dbReference>
<dbReference type="InterPro" id="IPR019819">
    <property type="entry name" value="Carboxylesterase_B_CS"/>
</dbReference>